<feature type="domain" description="UspA" evidence="2">
    <location>
        <begin position="143"/>
        <end position="283"/>
    </location>
</feature>
<dbReference type="PRINTS" id="PR01438">
    <property type="entry name" value="UNVRSLSTRESS"/>
</dbReference>
<dbReference type="Pfam" id="PF00582">
    <property type="entry name" value="Usp"/>
    <property type="match status" value="1"/>
</dbReference>
<feature type="compositionally biased region" description="Polar residues" evidence="1">
    <location>
        <begin position="418"/>
        <end position="430"/>
    </location>
</feature>
<evidence type="ECO:0000313" key="3">
    <source>
        <dbReference type="EMBL" id="KAF9323505.1"/>
    </source>
</evidence>
<reference evidence="3" key="1">
    <citation type="journal article" date="2020" name="Fungal Divers.">
        <title>Resolving the Mortierellaceae phylogeny through synthesis of multi-gene phylogenetics and phylogenomics.</title>
        <authorList>
            <person name="Vandepol N."/>
            <person name="Liber J."/>
            <person name="Desiro A."/>
            <person name="Na H."/>
            <person name="Kennedy M."/>
            <person name="Barry K."/>
            <person name="Grigoriev I.V."/>
            <person name="Miller A.N."/>
            <person name="O'Donnell K."/>
            <person name="Stajich J.E."/>
            <person name="Bonito G."/>
        </authorList>
    </citation>
    <scope>NUCLEOTIDE SEQUENCE</scope>
    <source>
        <strain evidence="3">NVP1</strain>
    </source>
</reference>
<dbReference type="EMBL" id="JAAAUY010001274">
    <property type="protein sequence ID" value="KAF9323505.1"/>
    <property type="molecule type" value="Genomic_DNA"/>
</dbReference>
<accession>A0A9P5SE49</accession>
<feature type="compositionally biased region" description="Low complexity" evidence="1">
    <location>
        <begin position="388"/>
        <end position="417"/>
    </location>
</feature>
<organism evidence="3 4">
    <name type="scientific">Podila minutissima</name>
    <dbReference type="NCBI Taxonomy" id="64525"/>
    <lineage>
        <taxon>Eukaryota</taxon>
        <taxon>Fungi</taxon>
        <taxon>Fungi incertae sedis</taxon>
        <taxon>Mucoromycota</taxon>
        <taxon>Mortierellomycotina</taxon>
        <taxon>Mortierellomycetes</taxon>
        <taxon>Mortierellales</taxon>
        <taxon>Mortierellaceae</taxon>
        <taxon>Podila</taxon>
    </lineage>
</organism>
<feature type="compositionally biased region" description="Low complexity" evidence="1">
    <location>
        <begin position="447"/>
        <end position="465"/>
    </location>
</feature>
<dbReference type="InterPro" id="IPR006016">
    <property type="entry name" value="UspA"/>
</dbReference>
<evidence type="ECO:0000256" key="1">
    <source>
        <dbReference type="SAM" id="MobiDB-lite"/>
    </source>
</evidence>
<dbReference type="Gene3D" id="3.40.50.620">
    <property type="entry name" value="HUPs"/>
    <property type="match status" value="1"/>
</dbReference>
<feature type="region of interest" description="Disordered" evidence="1">
    <location>
        <begin position="36"/>
        <end position="79"/>
    </location>
</feature>
<dbReference type="InterPro" id="IPR006015">
    <property type="entry name" value="Universal_stress_UspA"/>
</dbReference>
<dbReference type="AlphaFoldDB" id="A0A9P5SE49"/>
<name>A0A9P5SE49_9FUNG</name>
<dbReference type="Proteomes" id="UP000696485">
    <property type="component" value="Unassembled WGS sequence"/>
</dbReference>
<protein>
    <recommendedName>
        <fullName evidence="2">UspA domain-containing protein</fullName>
    </recommendedName>
</protein>
<dbReference type="CDD" id="cd23659">
    <property type="entry name" value="USP_At3g01520-like"/>
    <property type="match status" value="1"/>
</dbReference>
<evidence type="ECO:0000313" key="4">
    <source>
        <dbReference type="Proteomes" id="UP000696485"/>
    </source>
</evidence>
<dbReference type="PANTHER" id="PTHR47815:SF1">
    <property type="entry name" value="UNIVERSAL STRESS PROTEIN A FAMILY PROTEIN C25B2.10"/>
    <property type="match status" value="1"/>
</dbReference>
<comment type="caution">
    <text evidence="3">The sequence shown here is derived from an EMBL/GenBank/DDBJ whole genome shotgun (WGS) entry which is preliminary data.</text>
</comment>
<dbReference type="PANTHER" id="PTHR47815">
    <property type="entry name" value="UNIVERSAL STRESS PROTEIN A FAMILY PROTEIN C25B2.10"/>
    <property type="match status" value="1"/>
</dbReference>
<sequence>MSATRVQGMVITTPPLPQNIIHSTIKPAIKPSLVSKAPPLATTPEETDTISLPNNTPPFPPSPSSASASSSSSTPSVNMDMEYTPVAADTLISHKIEALPKQRSVNGYVVRVGFDTLGCSDSAEYAFTLQAKTDNWRRTKRSRTFLVGTDLNEYSAHALDWTMENMVEDGDEIVALRVVPMELRDTLSISGIPSLKGQESAARTEATRIMTTIREKNPSKQINIVVECVVGNVRETIQHMIKIYKPAMLVVGTRGRNPVKGFLLGSISRYCLHHSPIPVIVVRPERKLNKSKTKAKGIFRRRSSVFLEIQEGFQGPRVPHQQQQGLHLSASDAEIKAGSNNSSTVSSLSGLGLQSATVAVGETLKKKNSFLGASLSATSSLFASLSTSPQQQGSLGLAPGSPPSSASSPSSSIVSLATNNQGQSPYSNSIRPPEGIIKMRKSMTVDGGSTSSLSSKLSGRSFGKSMLLGPLSLGKKDKKDDTMLNRRASGG</sequence>
<dbReference type="InterPro" id="IPR014729">
    <property type="entry name" value="Rossmann-like_a/b/a_fold"/>
</dbReference>
<proteinExistence type="predicted"/>
<feature type="region of interest" description="Disordered" evidence="1">
    <location>
        <begin position="388"/>
        <end position="491"/>
    </location>
</feature>
<feature type="compositionally biased region" description="Basic and acidic residues" evidence="1">
    <location>
        <begin position="474"/>
        <end position="484"/>
    </location>
</feature>
<keyword evidence="4" id="KW-1185">Reference proteome</keyword>
<gene>
    <name evidence="3" type="ORF">BG006_001392</name>
</gene>
<feature type="compositionally biased region" description="Low complexity" evidence="1">
    <location>
        <begin position="64"/>
        <end position="76"/>
    </location>
</feature>
<evidence type="ECO:0000259" key="2">
    <source>
        <dbReference type="Pfam" id="PF00582"/>
    </source>
</evidence>
<dbReference type="SUPFAM" id="SSF52402">
    <property type="entry name" value="Adenine nucleotide alpha hydrolases-like"/>
    <property type="match status" value="1"/>
</dbReference>